<dbReference type="EC" id="5.6.2.2" evidence="4"/>
<name>A0A840ITA7_9PSEU</name>
<dbReference type="InterPro" id="IPR035516">
    <property type="entry name" value="Gyrase/topoIV_suA_C"/>
</dbReference>
<keyword evidence="8" id="KW-0067">ATP-binding</keyword>
<keyword evidence="19" id="KW-1185">Reference proteome</keyword>
<dbReference type="CDD" id="cd00081">
    <property type="entry name" value="Hint"/>
    <property type="match status" value="2"/>
</dbReference>
<dbReference type="SMART" id="SM00434">
    <property type="entry name" value="TOP4c"/>
    <property type="match status" value="1"/>
</dbReference>
<evidence type="ECO:0000256" key="2">
    <source>
        <dbReference type="ARBA" id="ARBA00001978"/>
    </source>
</evidence>
<dbReference type="SUPFAM" id="SSF51294">
    <property type="entry name" value="Hedgehog/intein (Hint) domain"/>
    <property type="match status" value="2"/>
</dbReference>
<proteinExistence type="inferred from homology"/>
<keyword evidence="12 14" id="KW-0413">Isomerase</keyword>
<dbReference type="InterPro" id="IPR013758">
    <property type="entry name" value="Topo_IIA_A/C_ab"/>
</dbReference>
<dbReference type="Pfam" id="PF14528">
    <property type="entry name" value="LAGLIDADG_3"/>
    <property type="match status" value="2"/>
</dbReference>
<keyword evidence="5" id="KW-0963">Cytoplasm</keyword>
<evidence type="ECO:0000256" key="3">
    <source>
        <dbReference type="ARBA" id="ARBA00008263"/>
    </source>
</evidence>
<dbReference type="GO" id="GO:0005524">
    <property type="term" value="F:ATP binding"/>
    <property type="evidence" value="ECO:0007669"/>
    <property type="project" value="UniProtKB-KW"/>
</dbReference>
<evidence type="ECO:0000256" key="4">
    <source>
        <dbReference type="ARBA" id="ARBA00012895"/>
    </source>
</evidence>
<dbReference type="GO" id="GO:0003677">
    <property type="term" value="F:DNA binding"/>
    <property type="evidence" value="ECO:0007669"/>
    <property type="project" value="UniProtKB-UniRule"/>
</dbReference>
<dbReference type="Gene3D" id="3.90.199.10">
    <property type="entry name" value="Topoisomerase II, domain 5"/>
    <property type="match status" value="3"/>
</dbReference>
<dbReference type="Gene3D" id="2.120.10.90">
    <property type="entry name" value="DNA gyrase/topoisomerase IV, subunit A, C-terminal"/>
    <property type="match status" value="1"/>
</dbReference>
<evidence type="ECO:0000313" key="18">
    <source>
        <dbReference type="EMBL" id="MBB4685871.1"/>
    </source>
</evidence>
<evidence type="ECO:0000256" key="9">
    <source>
        <dbReference type="ARBA" id="ARBA00023000"/>
    </source>
</evidence>
<dbReference type="InterPro" id="IPR006141">
    <property type="entry name" value="Intein_N"/>
</dbReference>
<evidence type="ECO:0000256" key="1">
    <source>
        <dbReference type="ARBA" id="ARBA00000185"/>
    </source>
</evidence>
<dbReference type="PROSITE" id="PS52040">
    <property type="entry name" value="TOPO_IIA"/>
    <property type="match status" value="1"/>
</dbReference>
<dbReference type="Pfam" id="PF00521">
    <property type="entry name" value="DNA_topoisoIV"/>
    <property type="match status" value="3"/>
</dbReference>
<dbReference type="SUPFAM" id="SSF55608">
    <property type="entry name" value="Homing endonucleases"/>
    <property type="match status" value="2"/>
</dbReference>
<dbReference type="InterPro" id="IPR002205">
    <property type="entry name" value="Topo_IIA_dom_A"/>
</dbReference>
<comment type="function">
    <text evidence="2">A type II topoisomerase that negatively supercoils closed circular double-stranded (ds) DNA in an ATP-dependent manner to modulate DNA topology and maintain chromosomes in an underwound state. Negative supercoiling favors strand separation, and DNA replication, transcription, recombination and repair, all of which involve strand separation. Also able to catalyze the interconversion of other topological isomers of dsDNA rings, including catenanes and knotted rings. Type II topoisomerases break and join 2 DNA strands simultaneously in an ATP-dependent manner.</text>
</comment>
<dbReference type="InterPro" id="IPR004860">
    <property type="entry name" value="LAGLIDADG_dom"/>
</dbReference>
<evidence type="ECO:0000256" key="15">
    <source>
        <dbReference type="SAM" id="MobiDB-lite"/>
    </source>
</evidence>
<keyword evidence="10 14" id="KW-0799">Topoisomerase</keyword>
<comment type="similarity">
    <text evidence="3">Belongs to the type II topoisomerase GyrA/ParC subunit family.</text>
</comment>
<evidence type="ECO:0000256" key="5">
    <source>
        <dbReference type="ARBA" id="ARBA00022490"/>
    </source>
</evidence>
<feature type="active site" description="O-(5'-phospho-DNA)-tyrosine intermediate" evidence="14">
    <location>
        <position position="572"/>
    </location>
</feature>
<dbReference type="NCBIfam" id="TIGR01443">
    <property type="entry name" value="intein_Cterm"/>
    <property type="match status" value="1"/>
</dbReference>
<dbReference type="InterPro" id="IPR004042">
    <property type="entry name" value="Intein_endonuc_central"/>
</dbReference>
<dbReference type="CDD" id="cd00187">
    <property type="entry name" value="TOP4c"/>
    <property type="match status" value="1"/>
</dbReference>
<dbReference type="InterPro" id="IPR003587">
    <property type="entry name" value="Hint_dom_N"/>
</dbReference>
<comment type="catalytic activity">
    <reaction evidence="1 14">
        <text>ATP-dependent breakage, passage and rejoining of double-stranded DNA.</text>
        <dbReference type="EC" id="5.6.2.2"/>
    </reaction>
</comment>
<feature type="region of interest" description="Disordered" evidence="15">
    <location>
        <begin position="1672"/>
        <end position="1693"/>
    </location>
</feature>
<feature type="domain" description="Topo IIA-type catalytic" evidence="17">
    <location>
        <begin position="476"/>
        <end position="1382"/>
    </location>
</feature>
<gene>
    <name evidence="18" type="ORF">BJY18_003356</name>
</gene>
<dbReference type="InterPro" id="IPR013760">
    <property type="entry name" value="Topo_IIA-like_dom_sf"/>
</dbReference>
<accession>A0A840ITA7</accession>
<feature type="domain" description="DOD-type homing endonuclease" evidence="16">
    <location>
        <begin position="696"/>
        <end position="840"/>
    </location>
</feature>
<dbReference type="FunFam" id="1.10.268.10:FF:000001">
    <property type="entry name" value="DNA gyrase subunit A"/>
    <property type="match status" value="1"/>
</dbReference>
<dbReference type="SMART" id="SM00305">
    <property type="entry name" value="HintC"/>
    <property type="match status" value="2"/>
</dbReference>
<dbReference type="InterPro" id="IPR027434">
    <property type="entry name" value="Homing_endonucl"/>
</dbReference>
<dbReference type="Pfam" id="PF03989">
    <property type="entry name" value="DNA_gyraseA_C"/>
    <property type="match status" value="1"/>
</dbReference>
<dbReference type="SMART" id="SM00306">
    <property type="entry name" value="HintN"/>
    <property type="match status" value="2"/>
</dbReference>
<sequence length="1693" mass="185761">MARRSKSPVTRVDATAFDQPGAQVFDNPLKTEIEDSYLEYAYSVIHSRALPDARDGLKPVHRRILFSMNENGYRPNHAYVKSSRVVGDCFVRGTLVSTPEGLRPIESVEIGDRVLDSHGTAVPVTEVYRNPPAELVRVTWSNGRTMVVTPGQRFRTVADDSSLTWTAARDLPGRLTVGYGNGRRAALPDGGDRYAYLLGLITAEGFAVDRNRPADQRIRIHMCDIEPLDAVYEWAMANGMRVSRAKRAAAKPEWRDQHTLTFARHEGLLAAGNPLSAAKQVPAEVLADRSSWAPYLAGLFDGDGYIRKNNREIVYVSTSTELIRQVHAMLADCGIHGHHWRNPKSDGHKTLLGLSVSGSDAATLARLVRPWITVGYKKSSIEKLTEIVYEYGGKQGNDRLPHRPVMAEFSAAHLGGGWFRDTNGTAFRASLSAASGTKVRYGKDRHGTALADRSFPLSRARQDGWIEKLRRIGSPLAERLDALDGFSFLEVVAVERVEPDVTYDIQVGTEEHEFVTEGLVVHNCMGKYHPHGDTAIYDAMVRLAQDFSLNAPLIDGHGNFGSPDDGPAASRYCLVGDTRLRLADGSSPRIADVVNLPADSEAEADFEVLDKDGKAVQVDKVFNSGVHPTVRITTKSGFSLRGSENHPVLCLEAPMGVPMFQWRQLDEVRPGTVVCLARNAWTQVVPTSREYDLGVLAGAWISEGFASADRAGFNNTDEHFFGEVLHAYDRVVGGKRYVSERHTRLDRKLIRELDVQRHAGGMDAFRASPMAEFIGHQARDKVVPEFVWAAGPGVKRAFLMAAFEGDGGCRVALGGFTIQYSSYSEQLATQLAEMLAEFGVIAVHRRYTRPNGAVEHRLVVSGLRNVRAFAERVGFLRTKQTKLQTLLQRSVLRTHRLSSDRVPFVADYVRGALDFDRRGSGRKWLTQHNFDRMERWETERLRIIDRIKDAEVLATILPIMDSGYRFEEVVDAGPADPAEVYSVRVRTEDHSFLAGGFVNHNTEARMSPEAMLLVGELGEDTVDFRPNYDGSLEEPSVLPAAYPNLLVNGTSGIAVGMATNMIPHNLGEVIGAARWLITHPGATLDKLMEYVPGPDLPTGGSLLGLDEVRKAYETGRGVVRMRANVETGPLEGSRGRQAITVTELPYGVGPEKVIEKITDEVNKSKRLTGIADVKDLTDRENGTRLVIECKVGVNPQALLADLYRLTPLEQSFGINNLVLVNGQPQTLGLKALLEVFLQHRYDVVTRRTRYRRRKREERLHLVEGLLVALLNIDKVIKLIRESENAAAAKDGLMTRFKLSEIQATYILDTPLRRLTKYDRLELEGEQDRLREEIAELTTILEDESVLKKLVSTELAKIAKDFPTERRTRLIDGDLKEVLAASKPSGPLEITDDPCQVILSATGLVARTAAESEESSEVRRRNGRVKHDTVVAVVHTTARGQVLLVTSRGRAFKTEVLPLPVLPDQAGTVSLRGGMAAKELVPLQKGERVVGIAPLGEQAAGSPGLAIGTRAGVVKVCSPDWPVRSDEFEVISLKDGDEVVGATWLTDGGESLAFLASDSSLLRFAASLVRAQGIKSGGMAGINLTAGASAVFFGAIRTDDEDHGEPMVVTATGQSVKVTPFSEYPAKGRATGGVRAHRFLKGENEVLVAWIGPRPAGAAKNGDPVELPEVDLRRDGSGHAHPGPDVVGHIIERD</sequence>
<dbReference type="InterPro" id="IPR006142">
    <property type="entry name" value="INTEIN"/>
</dbReference>
<keyword evidence="11 14" id="KW-0238">DNA-binding</keyword>
<dbReference type="EMBL" id="JACHMG010000001">
    <property type="protein sequence ID" value="MBB4685871.1"/>
    <property type="molecule type" value="Genomic_DNA"/>
</dbReference>
<keyword evidence="6" id="KW-0547">Nucleotide-binding</keyword>
<dbReference type="PROSITE" id="PS50817">
    <property type="entry name" value="INTEIN_N_TER"/>
    <property type="match status" value="2"/>
</dbReference>
<organism evidence="18 19">
    <name type="scientific">Amycolatopsis jiangsuensis</name>
    <dbReference type="NCBI Taxonomy" id="1181879"/>
    <lineage>
        <taxon>Bacteria</taxon>
        <taxon>Bacillati</taxon>
        <taxon>Actinomycetota</taxon>
        <taxon>Actinomycetes</taxon>
        <taxon>Pseudonocardiales</taxon>
        <taxon>Pseudonocardiaceae</taxon>
        <taxon>Amycolatopsis</taxon>
    </lineage>
</organism>
<dbReference type="Gene3D" id="2.170.16.10">
    <property type="entry name" value="Hedgehog/Intein (Hint) domain"/>
    <property type="match status" value="3"/>
</dbReference>
<evidence type="ECO:0000256" key="8">
    <source>
        <dbReference type="ARBA" id="ARBA00022840"/>
    </source>
</evidence>
<evidence type="ECO:0000256" key="11">
    <source>
        <dbReference type="ARBA" id="ARBA00023125"/>
    </source>
</evidence>
<evidence type="ECO:0000256" key="12">
    <source>
        <dbReference type="ARBA" id="ARBA00023235"/>
    </source>
</evidence>
<protein>
    <recommendedName>
        <fullName evidence="13">DNA gyrase subunit A</fullName>
        <ecNumber evidence="4">5.6.2.2</ecNumber>
    </recommendedName>
</protein>
<feature type="domain" description="DOD-type homing endonuclease" evidence="16">
    <location>
        <begin position="197"/>
        <end position="335"/>
    </location>
</feature>
<dbReference type="InterPro" id="IPR036844">
    <property type="entry name" value="Hint_dom_sf"/>
</dbReference>
<dbReference type="PRINTS" id="PR00379">
    <property type="entry name" value="INTEIN"/>
</dbReference>
<dbReference type="Gene3D" id="1.10.268.10">
    <property type="entry name" value="Topoisomerase, domain 3"/>
    <property type="match status" value="1"/>
</dbReference>
<evidence type="ECO:0000313" key="19">
    <source>
        <dbReference type="Proteomes" id="UP000581769"/>
    </source>
</evidence>
<dbReference type="PANTHER" id="PTHR43493">
    <property type="entry name" value="DNA GYRASE/TOPOISOMERASE SUBUNIT A"/>
    <property type="match status" value="1"/>
</dbReference>
<evidence type="ECO:0000259" key="16">
    <source>
        <dbReference type="PROSITE" id="PS50819"/>
    </source>
</evidence>
<dbReference type="Proteomes" id="UP000581769">
    <property type="component" value="Unassembled WGS sequence"/>
</dbReference>
<evidence type="ECO:0000256" key="13">
    <source>
        <dbReference type="ARBA" id="ARBA00026190"/>
    </source>
</evidence>
<dbReference type="GO" id="GO:0004519">
    <property type="term" value="F:endonuclease activity"/>
    <property type="evidence" value="ECO:0007669"/>
    <property type="project" value="InterPro"/>
</dbReference>
<dbReference type="InterPro" id="IPR030934">
    <property type="entry name" value="Intein_C"/>
</dbReference>
<evidence type="ECO:0000259" key="17">
    <source>
        <dbReference type="PROSITE" id="PS52040"/>
    </source>
</evidence>
<dbReference type="GO" id="GO:0006265">
    <property type="term" value="P:DNA topological change"/>
    <property type="evidence" value="ECO:0007669"/>
    <property type="project" value="UniProtKB-UniRule"/>
</dbReference>
<evidence type="ECO:0000256" key="7">
    <source>
        <dbReference type="ARBA" id="ARBA00022813"/>
    </source>
</evidence>
<evidence type="ECO:0000256" key="10">
    <source>
        <dbReference type="ARBA" id="ARBA00023029"/>
    </source>
</evidence>
<dbReference type="Gene3D" id="3.30.1360.40">
    <property type="match status" value="1"/>
</dbReference>
<dbReference type="GO" id="GO:0034335">
    <property type="term" value="F:DNA negative supercoiling activity"/>
    <property type="evidence" value="ECO:0007669"/>
    <property type="project" value="UniProtKB-ARBA"/>
</dbReference>
<dbReference type="InterPro" id="IPR006691">
    <property type="entry name" value="GyrA/parC_rep"/>
</dbReference>
<reference evidence="18 19" key="1">
    <citation type="submission" date="2020-08" db="EMBL/GenBank/DDBJ databases">
        <title>Sequencing the genomes of 1000 actinobacteria strains.</title>
        <authorList>
            <person name="Klenk H.-P."/>
        </authorList>
    </citation>
    <scope>NUCLEOTIDE SEQUENCE [LARGE SCALE GENOMIC DNA]</scope>
    <source>
        <strain evidence="18 19">DSM 45859</strain>
    </source>
</reference>
<dbReference type="PROSITE" id="PS50818">
    <property type="entry name" value="INTEIN_C_TER"/>
    <property type="match status" value="2"/>
</dbReference>
<dbReference type="NCBIfam" id="TIGR01445">
    <property type="entry name" value="intein_Nterm"/>
    <property type="match status" value="1"/>
</dbReference>
<dbReference type="GO" id="GO:0009330">
    <property type="term" value="C:DNA topoisomerase type II (double strand cut, ATP-hydrolyzing) complex"/>
    <property type="evidence" value="ECO:0007669"/>
    <property type="project" value="TreeGrafter"/>
</dbReference>
<dbReference type="SUPFAM" id="SSF56719">
    <property type="entry name" value="Type II DNA topoisomerase"/>
    <property type="match status" value="3"/>
</dbReference>
<evidence type="ECO:0000256" key="6">
    <source>
        <dbReference type="ARBA" id="ARBA00022741"/>
    </source>
</evidence>
<dbReference type="SUPFAM" id="SSF101904">
    <property type="entry name" value="GyrA/ParC C-terminal domain-like"/>
    <property type="match status" value="1"/>
</dbReference>
<dbReference type="PANTHER" id="PTHR43493:SF5">
    <property type="entry name" value="DNA GYRASE SUBUNIT A, CHLOROPLASTIC_MITOCHONDRIAL"/>
    <property type="match status" value="1"/>
</dbReference>
<dbReference type="GO" id="GO:0016539">
    <property type="term" value="P:intein-mediated protein splicing"/>
    <property type="evidence" value="ECO:0007669"/>
    <property type="project" value="InterPro"/>
</dbReference>
<comment type="caution">
    <text evidence="18">The sequence shown here is derived from an EMBL/GenBank/DDBJ whole genome shotgun (WGS) entry which is preliminary data.</text>
</comment>
<dbReference type="PROSITE" id="PS50819">
    <property type="entry name" value="INTEIN_ENDONUCLEASE"/>
    <property type="match status" value="2"/>
</dbReference>
<dbReference type="InterPro" id="IPR013757">
    <property type="entry name" value="Topo_IIA_A_a_sf"/>
</dbReference>
<dbReference type="InterPro" id="IPR003586">
    <property type="entry name" value="Hint_dom_C"/>
</dbReference>
<keyword evidence="7" id="KW-0068">Autocatalytic cleavage</keyword>
<evidence type="ECO:0000256" key="14">
    <source>
        <dbReference type="PROSITE-ProRule" id="PRU01384"/>
    </source>
</evidence>
<dbReference type="GO" id="GO:0005737">
    <property type="term" value="C:cytoplasm"/>
    <property type="evidence" value="ECO:0007669"/>
    <property type="project" value="TreeGrafter"/>
</dbReference>
<dbReference type="InterPro" id="IPR050220">
    <property type="entry name" value="Type_II_DNA_Topoisomerases"/>
</dbReference>
<keyword evidence="9" id="KW-0651">Protein splicing</keyword>
<dbReference type="Gene3D" id="3.10.28.10">
    <property type="entry name" value="Homing endonucleases"/>
    <property type="match status" value="2"/>
</dbReference>